<dbReference type="PANTHER" id="PTHR23089">
    <property type="entry name" value="HISTIDINE TRIAD HIT PROTEIN"/>
    <property type="match status" value="1"/>
</dbReference>
<dbReference type="Proteomes" id="UP001596189">
    <property type="component" value="Unassembled WGS sequence"/>
</dbReference>
<evidence type="ECO:0000256" key="1">
    <source>
        <dbReference type="PROSITE-ProRule" id="PRU00464"/>
    </source>
</evidence>
<dbReference type="SUPFAM" id="SSF54197">
    <property type="entry name" value="HIT-like"/>
    <property type="match status" value="1"/>
</dbReference>
<dbReference type="InterPro" id="IPR036265">
    <property type="entry name" value="HIT-like_sf"/>
</dbReference>
<comment type="caution">
    <text evidence="3">The sequence shown here is derived from an EMBL/GenBank/DDBJ whole genome shotgun (WGS) entry which is preliminary data.</text>
</comment>
<protein>
    <submittedName>
        <fullName evidence="3">HIT domain-containing protein</fullName>
    </submittedName>
</protein>
<accession>A0ABW1JK84</accession>
<dbReference type="RefSeq" id="WP_345717843.1">
    <property type="nucleotide sequence ID" value="NZ_BAABFP010000007.1"/>
</dbReference>
<name>A0ABW1JK84_9ACTN</name>
<evidence type="ECO:0000313" key="3">
    <source>
        <dbReference type="EMBL" id="MFC6009327.1"/>
    </source>
</evidence>
<proteinExistence type="predicted"/>
<dbReference type="PRINTS" id="PR00332">
    <property type="entry name" value="HISTRIAD"/>
</dbReference>
<organism evidence="3 4">
    <name type="scientific">Angustibacter luteus</name>
    <dbReference type="NCBI Taxonomy" id="658456"/>
    <lineage>
        <taxon>Bacteria</taxon>
        <taxon>Bacillati</taxon>
        <taxon>Actinomycetota</taxon>
        <taxon>Actinomycetes</taxon>
        <taxon>Kineosporiales</taxon>
        <taxon>Kineosporiaceae</taxon>
    </lineage>
</organism>
<evidence type="ECO:0000313" key="4">
    <source>
        <dbReference type="Proteomes" id="UP001596189"/>
    </source>
</evidence>
<evidence type="ECO:0000259" key="2">
    <source>
        <dbReference type="PROSITE" id="PS51084"/>
    </source>
</evidence>
<dbReference type="InterPro" id="IPR001310">
    <property type="entry name" value="Histidine_triad_HIT"/>
</dbReference>
<dbReference type="PROSITE" id="PS51084">
    <property type="entry name" value="HIT_2"/>
    <property type="match status" value="1"/>
</dbReference>
<sequence>MSTDQRPHDPQCPFCRIVAGEIPADVVAQDDQAIAFRDLDPQAPLHVLVVPRAHYPDVATLAVGDPEALVAVARLAATVAADENGGQFRLVFNSGAQAQQSVFHVHGHVLGGRDLTWPPG</sequence>
<gene>
    <name evidence="3" type="ORF">ACFQDO_19525</name>
</gene>
<reference evidence="4" key="1">
    <citation type="journal article" date="2019" name="Int. J. Syst. Evol. Microbiol.">
        <title>The Global Catalogue of Microorganisms (GCM) 10K type strain sequencing project: providing services to taxonomists for standard genome sequencing and annotation.</title>
        <authorList>
            <consortium name="The Broad Institute Genomics Platform"/>
            <consortium name="The Broad Institute Genome Sequencing Center for Infectious Disease"/>
            <person name="Wu L."/>
            <person name="Ma J."/>
        </authorList>
    </citation>
    <scope>NUCLEOTIDE SEQUENCE [LARGE SCALE GENOMIC DNA]</scope>
    <source>
        <strain evidence="4">KACC 14249</strain>
    </source>
</reference>
<feature type="domain" description="HIT" evidence="2">
    <location>
        <begin position="13"/>
        <end position="120"/>
    </location>
</feature>
<dbReference type="Gene3D" id="3.30.428.10">
    <property type="entry name" value="HIT-like"/>
    <property type="match status" value="1"/>
</dbReference>
<keyword evidence="4" id="KW-1185">Reference proteome</keyword>
<dbReference type="EMBL" id="JBHSRD010000008">
    <property type="protein sequence ID" value="MFC6009327.1"/>
    <property type="molecule type" value="Genomic_DNA"/>
</dbReference>
<feature type="short sequence motif" description="Histidine triad motif" evidence="1">
    <location>
        <begin position="104"/>
        <end position="108"/>
    </location>
</feature>
<dbReference type="Pfam" id="PF01230">
    <property type="entry name" value="HIT"/>
    <property type="match status" value="1"/>
</dbReference>
<dbReference type="InterPro" id="IPR011146">
    <property type="entry name" value="HIT-like"/>
</dbReference>